<evidence type="ECO:0000313" key="10">
    <source>
        <dbReference type="EMBL" id="KAF1978677.1"/>
    </source>
</evidence>
<protein>
    <submittedName>
        <fullName evidence="10">Cytochrome P450</fullName>
    </submittedName>
</protein>
<feature type="binding site" description="axial binding residue" evidence="8">
    <location>
        <position position="452"/>
    </location>
    <ligand>
        <name>heme</name>
        <dbReference type="ChEBI" id="CHEBI:30413"/>
    </ligand>
    <ligandPart>
        <name>Fe</name>
        <dbReference type="ChEBI" id="CHEBI:18248"/>
    </ligandPart>
</feature>
<dbReference type="Gene3D" id="1.10.630.10">
    <property type="entry name" value="Cytochrome P450"/>
    <property type="match status" value="1"/>
</dbReference>
<dbReference type="InterPro" id="IPR002402">
    <property type="entry name" value="Cyt_P450_E_grp-II"/>
</dbReference>
<dbReference type="AlphaFoldDB" id="A0A6A5VZW0"/>
<dbReference type="PRINTS" id="PR00385">
    <property type="entry name" value="P450"/>
</dbReference>
<organism evidence="10 11">
    <name type="scientific">Bimuria novae-zelandiae CBS 107.79</name>
    <dbReference type="NCBI Taxonomy" id="1447943"/>
    <lineage>
        <taxon>Eukaryota</taxon>
        <taxon>Fungi</taxon>
        <taxon>Dikarya</taxon>
        <taxon>Ascomycota</taxon>
        <taxon>Pezizomycotina</taxon>
        <taxon>Dothideomycetes</taxon>
        <taxon>Pleosporomycetidae</taxon>
        <taxon>Pleosporales</taxon>
        <taxon>Massarineae</taxon>
        <taxon>Didymosphaeriaceae</taxon>
        <taxon>Bimuria</taxon>
    </lineage>
</organism>
<reference evidence="10" key="1">
    <citation type="journal article" date="2020" name="Stud. Mycol.">
        <title>101 Dothideomycetes genomes: a test case for predicting lifestyles and emergence of pathogens.</title>
        <authorList>
            <person name="Haridas S."/>
            <person name="Albert R."/>
            <person name="Binder M."/>
            <person name="Bloem J."/>
            <person name="Labutti K."/>
            <person name="Salamov A."/>
            <person name="Andreopoulos B."/>
            <person name="Baker S."/>
            <person name="Barry K."/>
            <person name="Bills G."/>
            <person name="Bluhm B."/>
            <person name="Cannon C."/>
            <person name="Castanera R."/>
            <person name="Culley D."/>
            <person name="Daum C."/>
            <person name="Ezra D."/>
            <person name="Gonzalez J."/>
            <person name="Henrissat B."/>
            <person name="Kuo A."/>
            <person name="Liang C."/>
            <person name="Lipzen A."/>
            <person name="Lutzoni F."/>
            <person name="Magnuson J."/>
            <person name="Mondo S."/>
            <person name="Nolan M."/>
            <person name="Ohm R."/>
            <person name="Pangilinan J."/>
            <person name="Park H.-J."/>
            <person name="Ramirez L."/>
            <person name="Alfaro M."/>
            <person name="Sun H."/>
            <person name="Tritt A."/>
            <person name="Yoshinaga Y."/>
            <person name="Zwiers L.-H."/>
            <person name="Turgeon B."/>
            <person name="Goodwin S."/>
            <person name="Spatafora J."/>
            <person name="Crous P."/>
            <person name="Grigoriev I."/>
        </authorList>
    </citation>
    <scope>NUCLEOTIDE SEQUENCE</scope>
    <source>
        <strain evidence="10">CBS 107.79</strain>
    </source>
</reference>
<evidence type="ECO:0000256" key="6">
    <source>
        <dbReference type="ARBA" id="ARBA00023004"/>
    </source>
</evidence>
<evidence type="ECO:0000256" key="5">
    <source>
        <dbReference type="ARBA" id="ARBA00023002"/>
    </source>
</evidence>
<dbReference type="Proteomes" id="UP000800036">
    <property type="component" value="Unassembled WGS sequence"/>
</dbReference>
<evidence type="ECO:0000256" key="9">
    <source>
        <dbReference type="RuleBase" id="RU000461"/>
    </source>
</evidence>
<dbReference type="SUPFAM" id="SSF48264">
    <property type="entry name" value="Cytochrome P450"/>
    <property type="match status" value="1"/>
</dbReference>
<evidence type="ECO:0000256" key="4">
    <source>
        <dbReference type="ARBA" id="ARBA00022723"/>
    </source>
</evidence>
<dbReference type="InterPro" id="IPR047146">
    <property type="entry name" value="Cyt_P450_E_CYP52_fungi"/>
</dbReference>
<dbReference type="PRINTS" id="PR01239">
    <property type="entry name" value="EP450IICYP52"/>
</dbReference>
<evidence type="ECO:0000256" key="8">
    <source>
        <dbReference type="PIRSR" id="PIRSR602402-1"/>
    </source>
</evidence>
<name>A0A6A5VZW0_9PLEO</name>
<dbReference type="OrthoDB" id="1470350at2759"/>
<accession>A0A6A5VZW0</accession>
<proteinExistence type="inferred from homology"/>
<dbReference type="InterPro" id="IPR002974">
    <property type="entry name" value="Cyt_P450_E_CYP52_ascomycetes"/>
</dbReference>
<sequence>MGLVSSPITFVAVGALLSYLIFSRVQLYLNRRSFIKQHGCEPCPKRYNKEPIIGYDVLKETIANFNERKMLERNQKRYRDMGVNTFLTKIQFRPMIATCEPENVKAVLSKNFKDYSLGNRNHSFGPLLGDGIFNSDGEKWANSRHLLRPNFARDQIADLEAFDRHFRLMMKKIPKDGSIVDLQHLFFQMTIDSATEFLFNHSTDSLRMSEDDVNNEDAIFARAFMFAQEDIIHRDRWGFLNFLRPNKEGKDAIKICHTYVDKFVDQAIREHQAEMAAGKADNERYIFIKELVKQTQDKERIRNELMNILLAGRDTTASLLSNMFFQLALRPDIWAKLREEVAPLEGRLPTYEELKNMKYLKWCMNESLRLHPVVPSNSRFAIKDTVLPIGGGPSGTAPLFVPKGTVVSYSPYAMHRREDLYGPDAAEFKPERWETLRPGWEYLPFNGGPRICLGQQYALTEAGFVTVRLLQAFSKIESRDPKGGVWEESLTLTLCSANGCQVSLTPA</sequence>
<keyword evidence="11" id="KW-1185">Reference proteome</keyword>
<dbReference type="PANTHER" id="PTHR24287">
    <property type="entry name" value="P450, PUTATIVE (EUROFUNG)-RELATED"/>
    <property type="match status" value="1"/>
</dbReference>
<evidence type="ECO:0000256" key="1">
    <source>
        <dbReference type="ARBA" id="ARBA00001971"/>
    </source>
</evidence>
<comment type="similarity">
    <text evidence="2 9">Belongs to the cytochrome P450 family.</text>
</comment>
<dbReference type="GO" id="GO:0016712">
    <property type="term" value="F:oxidoreductase activity, acting on paired donors, with incorporation or reduction of molecular oxygen, reduced flavin or flavoprotein as one donor, and incorporation of one atom of oxygen"/>
    <property type="evidence" value="ECO:0007669"/>
    <property type="project" value="InterPro"/>
</dbReference>
<dbReference type="InterPro" id="IPR017972">
    <property type="entry name" value="Cyt_P450_CS"/>
</dbReference>
<dbReference type="EMBL" id="ML976660">
    <property type="protein sequence ID" value="KAF1978677.1"/>
    <property type="molecule type" value="Genomic_DNA"/>
</dbReference>
<gene>
    <name evidence="10" type="ORF">BU23DRAFT_230373</name>
</gene>
<dbReference type="PANTHER" id="PTHR24287:SF17">
    <property type="entry name" value="P450, PUTATIVE (EUROFUNG)-RELATED"/>
    <property type="match status" value="1"/>
</dbReference>
<evidence type="ECO:0000256" key="3">
    <source>
        <dbReference type="ARBA" id="ARBA00022617"/>
    </source>
</evidence>
<dbReference type="GO" id="GO:0020037">
    <property type="term" value="F:heme binding"/>
    <property type="evidence" value="ECO:0007669"/>
    <property type="project" value="InterPro"/>
</dbReference>
<dbReference type="PRINTS" id="PR00464">
    <property type="entry name" value="EP450II"/>
</dbReference>
<keyword evidence="5 9" id="KW-0560">Oxidoreductase</keyword>
<keyword evidence="3 8" id="KW-0349">Heme</keyword>
<dbReference type="CDD" id="cd11063">
    <property type="entry name" value="CYP52"/>
    <property type="match status" value="1"/>
</dbReference>
<dbReference type="Pfam" id="PF00067">
    <property type="entry name" value="p450"/>
    <property type="match status" value="1"/>
</dbReference>
<dbReference type="PROSITE" id="PS00086">
    <property type="entry name" value="CYTOCHROME_P450"/>
    <property type="match status" value="1"/>
</dbReference>
<evidence type="ECO:0000256" key="7">
    <source>
        <dbReference type="ARBA" id="ARBA00023033"/>
    </source>
</evidence>
<keyword evidence="6 8" id="KW-0408">Iron</keyword>
<comment type="cofactor">
    <cofactor evidence="1 8">
        <name>heme</name>
        <dbReference type="ChEBI" id="CHEBI:30413"/>
    </cofactor>
</comment>
<dbReference type="InterPro" id="IPR001128">
    <property type="entry name" value="Cyt_P450"/>
</dbReference>
<evidence type="ECO:0000313" key="11">
    <source>
        <dbReference type="Proteomes" id="UP000800036"/>
    </source>
</evidence>
<evidence type="ECO:0000256" key="2">
    <source>
        <dbReference type="ARBA" id="ARBA00010617"/>
    </source>
</evidence>
<dbReference type="GO" id="GO:0005506">
    <property type="term" value="F:iron ion binding"/>
    <property type="evidence" value="ECO:0007669"/>
    <property type="project" value="InterPro"/>
</dbReference>
<keyword evidence="7 9" id="KW-0503">Monooxygenase</keyword>
<dbReference type="InterPro" id="IPR036396">
    <property type="entry name" value="Cyt_P450_sf"/>
</dbReference>
<keyword evidence="4 8" id="KW-0479">Metal-binding</keyword>